<feature type="transmembrane region" description="Helical" evidence="1">
    <location>
        <begin position="111"/>
        <end position="135"/>
    </location>
</feature>
<keyword evidence="3" id="KW-1185">Reference proteome</keyword>
<dbReference type="SUPFAM" id="SSF81321">
    <property type="entry name" value="Family A G protein-coupled receptor-like"/>
    <property type="match status" value="1"/>
</dbReference>
<feature type="transmembrane region" description="Helical" evidence="1">
    <location>
        <begin position="179"/>
        <end position="199"/>
    </location>
</feature>
<proteinExistence type="predicted"/>
<comment type="caution">
    <text evidence="2">The sequence shown here is derived from an EMBL/GenBank/DDBJ whole genome shotgun (WGS) entry which is preliminary data.</text>
</comment>
<gene>
    <name evidence="2" type="ORF">PSON_ATCC_30995.1.T0500296</name>
</gene>
<keyword evidence="1" id="KW-0812">Transmembrane</keyword>
<evidence type="ECO:0000256" key="1">
    <source>
        <dbReference type="SAM" id="Phobius"/>
    </source>
</evidence>
<evidence type="ECO:0000313" key="2">
    <source>
        <dbReference type="EMBL" id="CAD8086999.1"/>
    </source>
</evidence>
<accession>A0A8S1N7C9</accession>
<evidence type="ECO:0000313" key="3">
    <source>
        <dbReference type="Proteomes" id="UP000692954"/>
    </source>
</evidence>
<dbReference type="Proteomes" id="UP000692954">
    <property type="component" value="Unassembled WGS sequence"/>
</dbReference>
<dbReference type="OrthoDB" id="310578at2759"/>
<dbReference type="EMBL" id="CAJJDN010000050">
    <property type="protein sequence ID" value="CAD8086999.1"/>
    <property type="molecule type" value="Genomic_DNA"/>
</dbReference>
<evidence type="ECO:0008006" key="4">
    <source>
        <dbReference type="Google" id="ProtNLM"/>
    </source>
</evidence>
<sequence>MQYQQGNINAEYLNDKQPYQQPQGGYQYMPVQGQPVIGQPVQQQYQYYPQGQGQYPQQPYAQYSQYPQRVQHPGGYQQQMVVMPPTALVVAVQPINPIVAKEMALRSYTRYFYGCNCCIGVLAGIFLIIRCVNAFNQGGAQRAGGVMYIISNFFFIIGAICGIYSISRYIEKLLLHYQILLVIALVFELIGSIIIFATYDENMNNEDDDQKNNYQKRDYDKENEKSVGLIFFIISLIIIVICYGMFIRYSRQIRYMMIDLNITRANQMNQNAQQGPMQNQGNAFGVAQI</sequence>
<feature type="transmembrane region" description="Helical" evidence="1">
    <location>
        <begin position="147"/>
        <end position="167"/>
    </location>
</feature>
<keyword evidence="1" id="KW-1133">Transmembrane helix</keyword>
<protein>
    <recommendedName>
        <fullName evidence="4">Transmembrane protein</fullName>
    </recommendedName>
</protein>
<reference evidence="2" key="1">
    <citation type="submission" date="2021-01" db="EMBL/GenBank/DDBJ databases">
        <authorList>
            <consortium name="Genoscope - CEA"/>
            <person name="William W."/>
        </authorList>
    </citation>
    <scope>NUCLEOTIDE SEQUENCE</scope>
</reference>
<keyword evidence="1" id="KW-0472">Membrane</keyword>
<organism evidence="2 3">
    <name type="scientific">Paramecium sonneborni</name>
    <dbReference type="NCBI Taxonomy" id="65129"/>
    <lineage>
        <taxon>Eukaryota</taxon>
        <taxon>Sar</taxon>
        <taxon>Alveolata</taxon>
        <taxon>Ciliophora</taxon>
        <taxon>Intramacronucleata</taxon>
        <taxon>Oligohymenophorea</taxon>
        <taxon>Peniculida</taxon>
        <taxon>Parameciidae</taxon>
        <taxon>Paramecium</taxon>
    </lineage>
</organism>
<feature type="transmembrane region" description="Helical" evidence="1">
    <location>
        <begin position="227"/>
        <end position="247"/>
    </location>
</feature>
<dbReference type="AlphaFoldDB" id="A0A8S1N7C9"/>
<name>A0A8S1N7C9_9CILI</name>